<proteinExistence type="inferred from homology"/>
<dbReference type="PROSITE" id="PS50106">
    <property type="entry name" value="PDZ"/>
    <property type="match status" value="1"/>
</dbReference>
<dbReference type="Pfam" id="PF02163">
    <property type="entry name" value="Peptidase_M50"/>
    <property type="match status" value="1"/>
</dbReference>
<evidence type="ECO:0000256" key="6">
    <source>
        <dbReference type="ARBA" id="ARBA00022801"/>
    </source>
</evidence>
<keyword evidence="6 11" id="KW-0378">Hydrolase</keyword>
<feature type="transmembrane region" description="Helical" evidence="11">
    <location>
        <begin position="375"/>
        <end position="396"/>
    </location>
</feature>
<gene>
    <name evidence="13" type="ORF">SFMTTN_2399</name>
</gene>
<dbReference type="InterPro" id="IPR004387">
    <property type="entry name" value="Pept_M50_Zn"/>
</dbReference>
<dbReference type="SUPFAM" id="SSF50156">
    <property type="entry name" value="PDZ domain-like"/>
    <property type="match status" value="2"/>
</dbReference>
<evidence type="ECO:0000256" key="9">
    <source>
        <dbReference type="ARBA" id="ARBA00023049"/>
    </source>
</evidence>
<evidence type="ECO:0000256" key="7">
    <source>
        <dbReference type="ARBA" id="ARBA00022833"/>
    </source>
</evidence>
<evidence type="ECO:0000313" key="14">
    <source>
        <dbReference type="Proteomes" id="UP000286806"/>
    </source>
</evidence>
<comment type="subcellular location">
    <subcellularLocation>
        <location evidence="2">Membrane</location>
        <topology evidence="2">Multi-pass membrane protein</topology>
    </subcellularLocation>
</comment>
<dbReference type="CDD" id="cd06163">
    <property type="entry name" value="S2P-M50_PDZ_RseP-like"/>
    <property type="match status" value="2"/>
</dbReference>
<accession>A0A401JG40</accession>
<sequence>MTLLTTLLAFAVALGILIVVHEFGHYTAARLVGVKVLRFSVGFGKPLLSRRWGKDRTEWAIAGFPLGGYVKMLDEREGPVPEADRHRSFNLQSVGARMLILVAGPLANLLLAVLLYWGLFMHGVPGLKPVIAQPPAASAAARAGLDSGDEISAIDGEPVASWADLQWALLRELPTQQPLSIALQGGGTRMLDAAGVSVDGESDIAAKLGIRLFEPALPAVIGQVLPDSVGARAGLRVGDRILAMDGMKINEWSDLVKSIRDRPGKAVTLQVERASPAGLVDIRLVPQRADEAGVAVGKVGIGPKVDPAVFDSMLTKTRYGVATAFTKAFAKTWDTAVFSLQMMGRMVTGEVSWRNLSGPITIADYAGQSARTGPAAFVTFLALVSISLGVLNLLPIPLLDGGHLMYHIAELIKGSPVSERVMEIGQQIGMALLLTLMIFAFYNDISRLFTG</sequence>
<organism evidence="13 14">
    <name type="scientific">Sulfuriferula multivorans</name>
    <dbReference type="NCBI Taxonomy" id="1559896"/>
    <lineage>
        <taxon>Bacteria</taxon>
        <taxon>Pseudomonadati</taxon>
        <taxon>Pseudomonadota</taxon>
        <taxon>Betaproteobacteria</taxon>
        <taxon>Nitrosomonadales</taxon>
        <taxon>Sulfuricellaceae</taxon>
        <taxon>Sulfuriferula</taxon>
    </lineage>
</organism>
<evidence type="ECO:0000256" key="8">
    <source>
        <dbReference type="ARBA" id="ARBA00022989"/>
    </source>
</evidence>
<keyword evidence="7 11" id="KW-0862">Zinc</keyword>
<feature type="domain" description="PDZ" evidence="12">
    <location>
        <begin position="180"/>
        <end position="275"/>
    </location>
</feature>
<comment type="cofactor">
    <cofactor evidence="1 11">
        <name>Zn(2+)</name>
        <dbReference type="ChEBI" id="CHEBI:29105"/>
    </cofactor>
</comment>
<dbReference type="PANTHER" id="PTHR42837">
    <property type="entry name" value="REGULATOR OF SIGMA-E PROTEASE RSEP"/>
    <property type="match status" value="1"/>
</dbReference>
<evidence type="ECO:0000256" key="11">
    <source>
        <dbReference type="RuleBase" id="RU362031"/>
    </source>
</evidence>
<comment type="caution">
    <text evidence="13">The sequence shown here is derived from an EMBL/GenBank/DDBJ whole genome shotgun (WGS) entry which is preliminary data.</text>
</comment>
<evidence type="ECO:0000313" key="13">
    <source>
        <dbReference type="EMBL" id="GBL46584.1"/>
    </source>
</evidence>
<reference evidence="13 14" key="1">
    <citation type="journal article" date="2019" name="Front. Microbiol.">
        <title>Genomes of Neutrophilic Sulfur-Oxidizing Chemolithoautotrophs Representing 9 Proteobacterial Species From 8 Genera.</title>
        <authorList>
            <person name="Watanabe T."/>
            <person name="Kojima H."/>
            <person name="Umezawa K."/>
            <person name="Hori C."/>
            <person name="Takasuka T.E."/>
            <person name="Kato Y."/>
            <person name="Fukui M."/>
        </authorList>
    </citation>
    <scope>NUCLEOTIDE SEQUENCE [LARGE SCALE GENOMIC DNA]</scope>
    <source>
        <strain evidence="13 14">TTN</strain>
    </source>
</reference>
<dbReference type="OrthoDB" id="9782003at2"/>
<dbReference type="RefSeq" id="WP_124705370.1">
    <property type="nucleotide sequence ID" value="NZ_BGOW01000021.1"/>
</dbReference>
<dbReference type="Gene3D" id="2.30.42.10">
    <property type="match status" value="2"/>
</dbReference>
<evidence type="ECO:0000256" key="1">
    <source>
        <dbReference type="ARBA" id="ARBA00001947"/>
    </source>
</evidence>
<name>A0A401JG40_9PROT</name>
<evidence type="ECO:0000256" key="2">
    <source>
        <dbReference type="ARBA" id="ARBA00004141"/>
    </source>
</evidence>
<dbReference type="PANTHER" id="PTHR42837:SF2">
    <property type="entry name" value="MEMBRANE METALLOPROTEASE ARASP2, CHLOROPLASTIC-RELATED"/>
    <property type="match status" value="1"/>
</dbReference>
<keyword evidence="4 13" id="KW-0645">Protease</keyword>
<keyword evidence="8 11" id="KW-1133">Transmembrane helix</keyword>
<evidence type="ECO:0000256" key="3">
    <source>
        <dbReference type="ARBA" id="ARBA00007931"/>
    </source>
</evidence>
<dbReference type="InterPro" id="IPR008915">
    <property type="entry name" value="Peptidase_M50"/>
</dbReference>
<evidence type="ECO:0000256" key="10">
    <source>
        <dbReference type="ARBA" id="ARBA00023136"/>
    </source>
</evidence>
<dbReference type="SMART" id="SM00228">
    <property type="entry name" value="PDZ"/>
    <property type="match status" value="2"/>
</dbReference>
<evidence type="ECO:0000256" key="4">
    <source>
        <dbReference type="ARBA" id="ARBA00022670"/>
    </source>
</evidence>
<dbReference type="GO" id="GO:0004222">
    <property type="term" value="F:metalloendopeptidase activity"/>
    <property type="evidence" value="ECO:0007669"/>
    <property type="project" value="InterPro"/>
</dbReference>
<dbReference type="GO" id="GO:0046872">
    <property type="term" value="F:metal ion binding"/>
    <property type="evidence" value="ECO:0007669"/>
    <property type="project" value="UniProtKB-KW"/>
</dbReference>
<evidence type="ECO:0000256" key="5">
    <source>
        <dbReference type="ARBA" id="ARBA00022692"/>
    </source>
</evidence>
<dbReference type="InterPro" id="IPR001478">
    <property type="entry name" value="PDZ"/>
</dbReference>
<dbReference type="GO" id="GO:0016020">
    <property type="term" value="C:membrane"/>
    <property type="evidence" value="ECO:0007669"/>
    <property type="project" value="UniProtKB-SubCell"/>
</dbReference>
<dbReference type="EC" id="3.4.24.-" evidence="11"/>
<feature type="transmembrane region" description="Helical" evidence="11">
    <location>
        <begin position="98"/>
        <end position="119"/>
    </location>
</feature>
<dbReference type="Proteomes" id="UP000286806">
    <property type="component" value="Unassembled WGS sequence"/>
</dbReference>
<feature type="transmembrane region" description="Helical" evidence="11">
    <location>
        <begin position="424"/>
        <end position="442"/>
    </location>
</feature>
<keyword evidence="14" id="KW-1185">Reference proteome</keyword>
<protein>
    <recommendedName>
        <fullName evidence="11">Zinc metalloprotease</fullName>
        <ecNumber evidence="11">3.4.24.-</ecNumber>
    </recommendedName>
</protein>
<keyword evidence="10 11" id="KW-0472">Membrane</keyword>
<keyword evidence="11" id="KW-0479">Metal-binding</keyword>
<dbReference type="GO" id="GO:0006508">
    <property type="term" value="P:proteolysis"/>
    <property type="evidence" value="ECO:0007669"/>
    <property type="project" value="UniProtKB-KW"/>
</dbReference>
<dbReference type="Pfam" id="PF17820">
    <property type="entry name" value="PDZ_6"/>
    <property type="match status" value="1"/>
</dbReference>
<keyword evidence="9 11" id="KW-0482">Metalloprotease</keyword>
<dbReference type="EMBL" id="BGOW01000021">
    <property type="protein sequence ID" value="GBL46584.1"/>
    <property type="molecule type" value="Genomic_DNA"/>
</dbReference>
<dbReference type="CDD" id="cd23081">
    <property type="entry name" value="cpPDZ_EcRseP-like"/>
    <property type="match status" value="1"/>
</dbReference>
<dbReference type="NCBIfam" id="TIGR00054">
    <property type="entry name" value="RIP metalloprotease RseP"/>
    <property type="match status" value="1"/>
</dbReference>
<dbReference type="AlphaFoldDB" id="A0A401JG40"/>
<evidence type="ECO:0000259" key="12">
    <source>
        <dbReference type="PROSITE" id="PS50106"/>
    </source>
</evidence>
<dbReference type="InterPro" id="IPR041489">
    <property type="entry name" value="PDZ_6"/>
</dbReference>
<dbReference type="InterPro" id="IPR036034">
    <property type="entry name" value="PDZ_sf"/>
</dbReference>
<comment type="similarity">
    <text evidence="3 11">Belongs to the peptidase M50B family.</text>
</comment>
<keyword evidence="5 11" id="KW-0812">Transmembrane</keyword>